<organism evidence="2 3">
    <name type="scientific">Mesorhizobium plurifarium</name>
    <dbReference type="NCBI Taxonomy" id="69974"/>
    <lineage>
        <taxon>Bacteria</taxon>
        <taxon>Pseudomonadati</taxon>
        <taxon>Pseudomonadota</taxon>
        <taxon>Alphaproteobacteria</taxon>
        <taxon>Hyphomicrobiales</taxon>
        <taxon>Phyllobacteriaceae</taxon>
        <taxon>Mesorhizobium</taxon>
    </lineage>
</organism>
<feature type="compositionally biased region" description="Basic and acidic residues" evidence="1">
    <location>
        <begin position="332"/>
        <end position="348"/>
    </location>
</feature>
<evidence type="ECO:0000313" key="3">
    <source>
        <dbReference type="Proteomes" id="UP000046373"/>
    </source>
</evidence>
<feature type="region of interest" description="Disordered" evidence="1">
    <location>
        <begin position="235"/>
        <end position="483"/>
    </location>
</feature>
<feature type="compositionally biased region" description="Basic residues" evidence="1">
    <location>
        <begin position="276"/>
        <end position="285"/>
    </location>
</feature>
<feature type="compositionally biased region" description="Basic and acidic residues" evidence="1">
    <location>
        <begin position="398"/>
        <end position="414"/>
    </location>
</feature>
<dbReference type="EMBL" id="CCNB01000001">
    <property type="protein sequence ID" value="CDX12657.1"/>
    <property type="molecule type" value="Genomic_DNA"/>
</dbReference>
<feature type="compositionally biased region" description="Low complexity" evidence="1">
    <location>
        <begin position="459"/>
        <end position="471"/>
    </location>
</feature>
<feature type="region of interest" description="Disordered" evidence="1">
    <location>
        <begin position="190"/>
        <end position="210"/>
    </location>
</feature>
<dbReference type="AlphaFoldDB" id="A0A090DBD4"/>
<gene>
    <name evidence="2" type="ORF">MPLDJ20_10045</name>
</gene>
<feature type="compositionally biased region" description="Basic and acidic residues" evidence="1">
    <location>
        <begin position="235"/>
        <end position="249"/>
    </location>
</feature>
<sequence length="723" mass="78926">MAASRPQNPGCRCRASTCRRPSMCNRATQARCSSTIAASSPSGASIRRWPRATSTSSKAMATPSPSPAAKAMSGSSALSTWAASPPRSISAKARCNPCPGMAFRDRLAMGRSASAATAPGSDASTELANRDQRERKHGRCHAQPGEEIIRQPQHSPRHRPRHQIGRVHRFCRAIGLRQVDLAEVDRRPRGDHLGRAEDRRRGGERRAAVEAGHRHGVPVLCALSAYDGLRQHGLLDEDRQGKQGRDRQARAPGGGDPAADQISRPPAQGDVGRPAPARRHRPRHRAQPESVPVRRAAVEPRRGTARRHPNRDRQAEGIDAEHHHDLRHARPGRGDDAGGPHRGAEGRPRRAGGHADGALQAPGQSVRRPVHRLAGDEHIAGKDREGRQSDRGQPCRRSQGDGADRNARLGEWRRGQLRRAAGGSRHSDRRGLSVRRQGRLYRAARRGSARLCRYRPHRPAAGGQAAGQCRGQARRDAAAQRQRRRSAYLRCRRPFLHAASRGSESGLRFKRSDGHEVIHEVIVEKKRRARARRFSCSYRLRLLAAEEVTVAALSGRLVNVVRRVQQLVNRRVGIDRRRARGVHGGSRLVDADLAGMAALRGKSSAGNGQQGGRGKYDLLHFNAPEFYGPTDAAANLPPGRGRLLVVAEKVVVGARRGGLLSGRRGLVDRSRVGRVDLSRRLIGFIRVVMVATSEGAAGNCQKGCGSENNLFHFCYSSIFIPSV</sequence>
<name>A0A090DBD4_MESPL</name>
<evidence type="ECO:0000313" key="2">
    <source>
        <dbReference type="EMBL" id="CDX12657.1"/>
    </source>
</evidence>
<protein>
    <submittedName>
        <fullName evidence="2">Uncharacterized protein</fullName>
    </submittedName>
</protein>
<feature type="region of interest" description="Disordered" evidence="1">
    <location>
        <begin position="110"/>
        <end position="165"/>
    </location>
</feature>
<feature type="compositionally biased region" description="Basic and acidic residues" evidence="1">
    <location>
        <begin position="373"/>
        <end position="390"/>
    </location>
</feature>
<dbReference type="Proteomes" id="UP000046373">
    <property type="component" value="Unassembled WGS sequence"/>
</dbReference>
<reference evidence="2 3" key="1">
    <citation type="submission" date="2014-08" db="EMBL/GenBank/DDBJ databases">
        <authorList>
            <person name="Moulin Lionel"/>
        </authorList>
    </citation>
    <scope>NUCLEOTIDE SEQUENCE [LARGE SCALE GENOMIC DNA]</scope>
</reference>
<feature type="compositionally biased region" description="Basic residues" evidence="1">
    <location>
        <begin position="155"/>
        <end position="165"/>
    </location>
</feature>
<accession>A0A090DBD4</accession>
<proteinExistence type="predicted"/>
<feature type="compositionally biased region" description="Basic and acidic residues" evidence="1">
    <location>
        <begin position="311"/>
        <end position="324"/>
    </location>
</feature>
<evidence type="ECO:0000256" key="1">
    <source>
        <dbReference type="SAM" id="MobiDB-lite"/>
    </source>
</evidence>
<feature type="region of interest" description="Disordered" evidence="1">
    <location>
        <begin position="35"/>
        <end position="73"/>
    </location>
</feature>
<feature type="compositionally biased region" description="Basic residues" evidence="1">
    <location>
        <begin position="432"/>
        <end position="458"/>
    </location>
</feature>